<organism evidence="2 3">
    <name type="scientific">Streptomyces umbrinus</name>
    <dbReference type="NCBI Taxonomy" id="67370"/>
    <lineage>
        <taxon>Bacteria</taxon>
        <taxon>Bacillati</taxon>
        <taxon>Actinomycetota</taxon>
        <taxon>Actinomycetes</taxon>
        <taxon>Kitasatosporales</taxon>
        <taxon>Streptomycetaceae</taxon>
        <taxon>Streptomyces</taxon>
        <taxon>Streptomyces phaeochromogenes group</taxon>
    </lineage>
</organism>
<name>A0ABU0T1Q0_9ACTN</name>
<sequence>MAGSWHDPAVAIMVDRAVLAHRLFTGISQHHLACLVEELALPWQADLEGRRHAARGGARKRATGAGARHQLVFVGPLVESYLATLALVLAIVKRSDDMRGFVVLPKR</sequence>
<keyword evidence="3" id="KW-1185">Reference proteome</keyword>
<keyword evidence="1" id="KW-0472">Membrane</keyword>
<protein>
    <submittedName>
        <fullName evidence="2">Uncharacterized protein</fullName>
    </submittedName>
</protein>
<evidence type="ECO:0000256" key="1">
    <source>
        <dbReference type="SAM" id="Phobius"/>
    </source>
</evidence>
<feature type="transmembrane region" description="Helical" evidence="1">
    <location>
        <begin position="71"/>
        <end position="92"/>
    </location>
</feature>
<keyword evidence="1" id="KW-0812">Transmembrane</keyword>
<dbReference type="EMBL" id="JAUSZI010000002">
    <property type="protein sequence ID" value="MDQ1029467.1"/>
    <property type="molecule type" value="Genomic_DNA"/>
</dbReference>
<proteinExistence type="predicted"/>
<evidence type="ECO:0000313" key="2">
    <source>
        <dbReference type="EMBL" id="MDQ1029467.1"/>
    </source>
</evidence>
<comment type="caution">
    <text evidence="2">The sequence shown here is derived from an EMBL/GenBank/DDBJ whole genome shotgun (WGS) entry which is preliminary data.</text>
</comment>
<gene>
    <name evidence="2" type="ORF">QF035_007049</name>
</gene>
<dbReference type="Proteomes" id="UP001230328">
    <property type="component" value="Unassembled WGS sequence"/>
</dbReference>
<reference evidence="2 3" key="1">
    <citation type="submission" date="2023-07" db="EMBL/GenBank/DDBJ databases">
        <title>Comparative genomics of wheat-associated soil bacteria to identify genetic determinants of phenazine resistance.</title>
        <authorList>
            <person name="Mouncey N."/>
        </authorList>
    </citation>
    <scope>NUCLEOTIDE SEQUENCE [LARGE SCALE GENOMIC DNA]</scope>
    <source>
        <strain evidence="2 3">V2I4</strain>
    </source>
</reference>
<evidence type="ECO:0000313" key="3">
    <source>
        <dbReference type="Proteomes" id="UP001230328"/>
    </source>
</evidence>
<keyword evidence="1" id="KW-1133">Transmembrane helix</keyword>
<accession>A0ABU0T1Q0</accession>